<comment type="caution">
    <text evidence="1">The sequence shown here is derived from an EMBL/GenBank/DDBJ whole genome shotgun (WGS) entry which is preliminary data.</text>
</comment>
<gene>
    <name evidence="1" type="ORF">I4F81_006769</name>
</gene>
<evidence type="ECO:0000313" key="1">
    <source>
        <dbReference type="EMBL" id="KAK1864219.1"/>
    </source>
</evidence>
<proteinExistence type="predicted"/>
<accession>A0ACC3C2N7</accession>
<dbReference type="EMBL" id="CM020619">
    <property type="protein sequence ID" value="KAK1864219.1"/>
    <property type="molecule type" value="Genomic_DNA"/>
</dbReference>
<protein>
    <submittedName>
        <fullName evidence="1">Uncharacterized protein</fullName>
    </submittedName>
</protein>
<keyword evidence="2" id="KW-1185">Reference proteome</keyword>
<organism evidence="1 2">
    <name type="scientific">Pyropia yezoensis</name>
    <name type="common">Susabi-nori</name>
    <name type="synonym">Porphyra yezoensis</name>
    <dbReference type="NCBI Taxonomy" id="2788"/>
    <lineage>
        <taxon>Eukaryota</taxon>
        <taxon>Rhodophyta</taxon>
        <taxon>Bangiophyceae</taxon>
        <taxon>Bangiales</taxon>
        <taxon>Bangiaceae</taxon>
        <taxon>Pyropia</taxon>
    </lineage>
</organism>
<reference evidence="1" key="1">
    <citation type="submission" date="2019-11" db="EMBL/GenBank/DDBJ databases">
        <title>Nori genome reveals adaptations in red seaweeds to the harsh intertidal environment.</title>
        <authorList>
            <person name="Wang D."/>
            <person name="Mao Y."/>
        </authorList>
    </citation>
    <scope>NUCLEOTIDE SEQUENCE</scope>
    <source>
        <tissue evidence="1">Gametophyte</tissue>
    </source>
</reference>
<sequence>MTCGICGFAGPPSHDARRCPLSERLCRHSLPIDHEFFLASPCMTHNCVCKKVCTTCYAVGHQTQTQSFVSDRWRMGDGGAITRKTPRRGVEVQDFACPKMTVGLMNILIQGAKTSATNSAVRRSEMDAAAVRLRQNSLQSGLGDLKDVVVVLEAQGSPAALLEGANRPAFDALTAGIDDGAVTANLRAAAAMEDQTGLEPVETSVGGAMSAALSTDEAQVADWLCCDIPSDEQPSMLPSVAAAVQKVHAVASGAAASSV</sequence>
<dbReference type="Proteomes" id="UP000798662">
    <property type="component" value="Chromosome 2"/>
</dbReference>
<name>A0ACC3C2N7_PYRYE</name>
<evidence type="ECO:0000313" key="2">
    <source>
        <dbReference type="Proteomes" id="UP000798662"/>
    </source>
</evidence>